<dbReference type="SUPFAM" id="SSF141571">
    <property type="entry name" value="Pentapeptide repeat-like"/>
    <property type="match status" value="1"/>
</dbReference>
<dbReference type="InterPro" id="IPR001646">
    <property type="entry name" value="5peptide_repeat"/>
</dbReference>
<dbReference type="InterPro" id="IPR051082">
    <property type="entry name" value="Pentapeptide-BTB/POZ_domain"/>
</dbReference>
<dbReference type="PANTHER" id="PTHR14136">
    <property type="entry name" value="BTB_POZ DOMAIN-CONTAINING PROTEIN KCTD9"/>
    <property type="match status" value="1"/>
</dbReference>
<evidence type="ECO:0000313" key="3">
    <source>
        <dbReference type="Proteomes" id="UP000464178"/>
    </source>
</evidence>
<gene>
    <name evidence="2" type="ORF">SOIL9_05520</name>
</gene>
<dbReference type="PANTHER" id="PTHR14136:SF17">
    <property type="entry name" value="BTB_POZ DOMAIN-CONTAINING PROTEIN KCTD9"/>
    <property type="match status" value="1"/>
</dbReference>
<feature type="compositionally biased region" description="Basic residues" evidence="1">
    <location>
        <begin position="17"/>
        <end position="33"/>
    </location>
</feature>
<feature type="region of interest" description="Disordered" evidence="1">
    <location>
        <begin position="1"/>
        <end position="34"/>
    </location>
</feature>
<dbReference type="Pfam" id="PF00805">
    <property type="entry name" value="Pentapeptide"/>
    <property type="match status" value="3"/>
</dbReference>
<proteinExistence type="predicted"/>
<name>A0A6P2DA55_9BACT</name>
<dbReference type="EMBL" id="LR593886">
    <property type="protein sequence ID" value="VTR97767.1"/>
    <property type="molecule type" value="Genomic_DNA"/>
</dbReference>
<keyword evidence="3" id="KW-1185">Reference proteome</keyword>
<dbReference type="Proteomes" id="UP000464178">
    <property type="component" value="Chromosome"/>
</dbReference>
<accession>A0A6P2DA55</accession>
<dbReference type="AlphaFoldDB" id="A0A6P2DA55"/>
<protein>
    <submittedName>
        <fullName evidence="2">Uncharacterized protein</fullName>
    </submittedName>
</protein>
<dbReference type="RefSeq" id="WP_162671353.1">
    <property type="nucleotide sequence ID" value="NZ_LR593886.1"/>
</dbReference>
<organism evidence="2 3">
    <name type="scientific">Gemmata massiliana</name>
    <dbReference type="NCBI Taxonomy" id="1210884"/>
    <lineage>
        <taxon>Bacteria</taxon>
        <taxon>Pseudomonadati</taxon>
        <taxon>Planctomycetota</taxon>
        <taxon>Planctomycetia</taxon>
        <taxon>Gemmatales</taxon>
        <taxon>Gemmataceae</taxon>
        <taxon>Gemmata</taxon>
    </lineage>
</organism>
<sequence>MAKKKPATKPATATKKPTAKKSVAKKSVAKKPAPKTDVNWVEVLKSGAVGVKKWNKLTVAERKAVKLTSADLCGADLAEINFRGLSATKLKAAGAKLVGANGVGASFLAGDFHGADLIDANLRGFNGRDADFSGAKLVGTDLWEGRFLRAKFVKADLTRANLLETDLTGADFTDAVLTDANLSGASFDQTTKWPAGFVVPGEARWQGKGTDPRLVGKGKKAAAQDINGLMARLHTNIDEKRMKRTLDMLKKERNQIFSEIEPTMVRGIVRSQRDIDTVYSCVLTDDGTYSCGTVDMEQCMGLSSEPCKHLLVLLIGLARAGQLDPATADKWVVAANKKGPRWNKTVQSHIADSFLKYKGVQAGEIDWRPTETIPEDFYAM</sequence>
<evidence type="ECO:0000313" key="2">
    <source>
        <dbReference type="EMBL" id="VTR97767.1"/>
    </source>
</evidence>
<dbReference type="Gene3D" id="2.160.20.80">
    <property type="entry name" value="E3 ubiquitin-protein ligase SopA"/>
    <property type="match status" value="1"/>
</dbReference>
<reference evidence="2 3" key="1">
    <citation type="submission" date="2019-05" db="EMBL/GenBank/DDBJ databases">
        <authorList>
            <consortium name="Science for Life Laboratories"/>
        </authorList>
    </citation>
    <scope>NUCLEOTIDE SEQUENCE [LARGE SCALE GENOMIC DNA]</scope>
    <source>
        <strain evidence="2">Soil9</strain>
    </source>
</reference>
<dbReference type="KEGG" id="gms:SOIL9_05520"/>
<evidence type="ECO:0000256" key="1">
    <source>
        <dbReference type="SAM" id="MobiDB-lite"/>
    </source>
</evidence>